<protein>
    <recommendedName>
        <fullName evidence="4">Secreted protein</fullName>
    </recommendedName>
</protein>
<comment type="caution">
    <text evidence="2">The sequence shown here is derived from an EMBL/GenBank/DDBJ whole genome shotgun (WGS) entry which is preliminary data.</text>
</comment>
<evidence type="ECO:0000313" key="2">
    <source>
        <dbReference type="EMBL" id="MFD1237188.1"/>
    </source>
</evidence>
<evidence type="ECO:0000313" key="3">
    <source>
        <dbReference type="Proteomes" id="UP001597182"/>
    </source>
</evidence>
<accession>A0ABW3VRW9</accession>
<keyword evidence="3" id="KW-1185">Reference proteome</keyword>
<gene>
    <name evidence="2" type="ORF">ACFQ34_28225</name>
</gene>
<dbReference type="EMBL" id="JBHTMB010000272">
    <property type="protein sequence ID" value="MFD1237188.1"/>
    <property type="molecule type" value="Genomic_DNA"/>
</dbReference>
<evidence type="ECO:0000256" key="1">
    <source>
        <dbReference type="SAM" id="MobiDB-lite"/>
    </source>
</evidence>
<feature type="region of interest" description="Disordered" evidence="1">
    <location>
        <begin position="54"/>
        <end position="83"/>
    </location>
</feature>
<organism evidence="2 3">
    <name type="scientific">Pseudonocardia benzenivorans</name>
    <dbReference type="NCBI Taxonomy" id="228005"/>
    <lineage>
        <taxon>Bacteria</taxon>
        <taxon>Bacillati</taxon>
        <taxon>Actinomycetota</taxon>
        <taxon>Actinomycetes</taxon>
        <taxon>Pseudonocardiales</taxon>
        <taxon>Pseudonocardiaceae</taxon>
        <taxon>Pseudonocardia</taxon>
    </lineage>
</organism>
<proteinExistence type="predicted"/>
<dbReference type="Proteomes" id="UP001597182">
    <property type="component" value="Unassembled WGS sequence"/>
</dbReference>
<reference evidence="3" key="1">
    <citation type="journal article" date="2019" name="Int. J. Syst. Evol. Microbiol.">
        <title>The Global Catalogue of Microorganisms (GCM) 10K type strain sequencing project: providing services to taxonomists for standard genome sequencing and annotation.</title>
        <authorList>
            <consortium name="The Broad Institute Genomics Platform"/>
            <consortium name="The Broad Institute Genome Sequencing Center for Infectious Disease"/>
            <person name="Wu L."/>
            <person name="Ma J."/>
        </authorList>
    </citation>
    <scope>NUCLEOTIDE SEQUENCE [LARGE SCALE GENOMIC DNA]</scope>
    <source>
        <strain evidence="3">CCUG 49018</strain>
    </source>
</reference>
<evidence type="ECO:0008006" key="4">
    <source>
        <dbReference type="Google" id="ProtNLM"/>
    </source>
</evidence>
<feature type="compositionally biased region" description="Basic and acidic residues" evidence="1">
    <location>
        <begin position="54"/>
        <end position="63"/>
    </location>
</feature>
<sequence length="326" mass="33423">MRTGVRLGGYVAALAVLFAGAWGVGSAVTPRADTVPAPAATDVAATCAKVAGRDPAHEAEHGHGGPAGPSCADGPGPTGQDPVAAVESLGLSATQAGYTFAVQDTSFALNEPAELAFTISGADGRPVSAYADTHHGAMQVVVIRRDAAGFQHLQPALGADGVWRAPLRLPGGGVWRAYADFTPAGGPPLVLGTDLFVQGDFTPFVFADSRTSAVDGFQVRVDGNLVPGRQSQIYATVSRDGKPVLDLEPYLGAFGHLVVLRQGDLAYLRVQPITSTAPAPTDRAGPGTAFTVDVPSPGAYRLFVEFVEGGATHVADFSVPTPEASR</sequence>
<dbReference type="RefSeq" id="WP_346090832.1">
    <property type="nucleotide sequence ID" value="NZ_BAABKS010000015.1"/>
</dbReference>
<name>A0ABW3VRW9_9PSEU</name>